<feature type="site" description="Interacts with tRNA; defines subfamily-specific binding signature" evidence="9">
    <location>
        <position position="28"/>
    </location>
</feature>
<evidence type="ECO:0000256" key="3">
    <source>
        <dbReference type="ARBA" id="ARBA00022630"/>
    </source>
</evidence>
<dbReference type="GO" id="GO:0050660">
    <property type="term" value="F:flavin adenine dinucleotide binding"/>
    <property type="evidence" value="ECO:0007669"/>
    <property type="project" value="InterPro"/>
</dbReference>
<feature type="binding site" evidence="12">
    <location>
        <position position="161"/>
    </location>
    <ligand>
        <name>FMN</name>
        <dbReference type="ChEBI" id="CHEBI:58210"/>
    </ligand>
</feature>
<dbReference type="PROSITE" id="PS01136">
    <property type="entry name" value="UPF0034"/>
    <property type="match status" value="1"/>
</dbReference>
<dbReference type="EMBL" id="FPKR01000010">
    <property type="protein sequence ID" value="SFZ77833.1"/>
    <property type="molecule type" value="Genomic_DNA"/>
</dbReference>
<dbReference type="GO" id="GO:0010181">
    <property type="term" value="F:FMN binding"/>
    <property type="evidence" value="ECO:0007669"/>
    <property type="project" value="UniProtKB-UniRule"/>
</dbReference>
<keyword evidence="7 9" id="KW-0694">RNA-binding</keyword>
<comment type="catalytic activity">
    <reaction evidence="9">
        <text>5,6-dihydrouridine(16) in tRNA + NAD(+) = uridine(16) in tRNA + NADH + H(+)</text>
        <dbReference type="Rhea" id="RHEA:53380"/>
        <dbReference type="Rhea" id="RHEA-COMP:13543"/>
        <dbReference type="Rhea" id="RHEA-COMP:13544"/>
        <dbReference type="ChEBI" id="CHEBI:15378"/>
        <dbReference type="ChEBI" id="CHEBI:57540"/>
        <dbReference type="ChEBI" id="CHEBI:57945"/>
        <dbReference type="ChEBI" id="CHEBI:65315"/>
        <dbReference type="ChEBI" id="CHEBI:74443"/>
    </reaction>
</comment>
<feature type="site" description="Interacts with tRNA; defines subfamily-specific binding signature" evidence="9">
    <location>
        <position position="269"/>
    </location>
</feature>
<organism evidence="14 15">
    <name type="scientific">Chitinimonas taiwanensis DSM 18899</name>
    <dbReference type="NCBI Taxonomy" id="1121279"/>
    <lineage>
        <taxon>Bacteria</taxon>
        <taxon>Pseudomonadati</taxon>
        <taxon>Pseudomonadota</taxon>
        <taxon>Betaproteobacteria</taxon>
        <taxon>Neisseriales</taxon>
        <taxon>Chitinibacteraceae</taxon>
        <taxon>Chitinimonas</taxon>
    </lineage>
</organism>
<dbReference type="PANTHER" id="PTHR11082">
    <property type="entry name" value="TRNA-DIHYDROURIDINE SYNTHASE"/>
    <property type="match status" value="1"/>
</dbReference>
<evidence type="ECO:0000256" key="1">
    <source>
        <dbReference type="ARBA" id="ARBA00001917"/>
    </source>
</evidence>
<evidence type="ECO:0000256" key="4">
    <source>
        <dbReference type="ARBA" id="ARBA00022643"/>
    </source>
</evidence>
<dbReference type="Gene3D" id="3.20.20.70">
    <property type="entry name" value="Aldolase class I"/>
    <property type="match status" value="1"/>
</dbReference>
<feature type="binding site" evidence="9">
    <location>
        <begin position="192"/>
        <end position="194"/>
    </location>
    <ligand>
        <name>FMN</name>
        <dbReference type="ChEBI" id="CHEBI:58210"/>
    </ligand>
</feature>
<dbReference type="AlphaFoldDB" id="A0A1K2HMQ3"/>
<keyword evidence="5 9" id="KW-0819">tRNA processing</keyword>
<dbReference type="InterPro" id="IPR042270">
    <property type="entry name" value="DusC_C"/>
</dbReference>
<evidence type="ECO:0000256" key="8">
    <source>
        <dbReference type="ARBA" id="ARBA00023002"/>
    </source>
</evidence>
<dbReference type="EC" id="1.3.1.-" evidence="9"/>
<feature type="site" description="Interacts with tRNA" evidence="9">
    <location>
        <position position="169"/>
    </location>
</feature>
<proteinExistence type="inferred from homology"/>
<dbReference type="InterPro" id="IPR013785">
    <property type="entry name" value="Aldolase_TIM"/>
</dbReference>
<dbReference type="InterPro" id="IPR018517">
    <property type="entry name" value="tRNA_hU_synthase_CS"/>
</dbReference>
<keyword evidence="15" id="KW-1185">Reference proteome</keyword>
<keyword evidence="2 9" id="KW-0820">tRNA-binding</keyword>
<evidence type="ECO:0000256" key="10">
    <source>
        <dbReference type="PIRNR" id="PIRNR006621"/>
    </source>
</evidence>
<keyword evidence="3 9" id="KW-0285">Flavoprotein</keyword>
<comment type="cofactor">
    <cofactor evidence="1 9 10 12">
        <name>FMN</name>
        <dbReference type="ChEBI" id="CHEBI:58210"/>
    </cofactor>
</comment>
<evidence type="ECO:0000313" key="14">
    <source>
        <dbReference type="EMBL" id="SFZ77833.1"/>
    </source>
</evidence>
<feature type="binding site" evidence="9 12">
    <location>
        <position position="61"/>
    </location>
    <ligand>
        <name>FMN</name>
        <dbReference type="ChEBI" id="CHEBI:58210"/>
    </ligand>
</feature>
<feature type="domain" description="DUS-like FMN-binding" evidence="13">
    <location>
        <begin position="1"/>
        <end position="251"/>
    </location>
</feature>
<feature type="site" description="Interacts with tRNA" evidence="9">
    <location>
        <position position="88"/>
    </location>
</feature>
<dbReference type="PIRSF" id="PIRSF006621">
    <property type="entry name" value="Dus"/>
    <property type="match status" value="1"/>
</dbReference>
<evidence type="ECO:0000256" key="7">
    <source>
        <dbReference type="ARBA" id="ARBA00022884"/>
    </source>
</evidence>
<dbReference type="GO" id="GO:0102262">
    <property type="term" value="F:tRNA-dihydrouridine16 synthase activity"/>
    <property type="evidence" value="ECO:0007669"/>
    <property type="project" value="RHEA"/>
</dbReference>
<feature type="site" description="Interacts with tRNA; defines subfamily-specific binding signature" evidence="9">
    <location>
        <position position="271"/>
    </location>
</feature>
<dbReference type="Gene3D" id="1.20.225.30">
    <property type="entry name" value="Dihydrouridine synthase, C-terminal recognition domain"/>
    <property type="match status" value="1"/>
</dbReference>
<dbReference type="SUPFAM" id="SSF51395">
    <property type="entry name" value="FMN-linked oxidoreductases"/>
    <property type="match status" value="1"/>
</dbReference>
<dbReference type="InterPro" id="IPR001269">
    <property type="entry name" value="DUS_fam"/>
</dbReference>
<dbReference type="InterPro" id="IPR032886">
    <property type="entry name" value="DusC"/>
</dbReference>
<comment type="function">
    <text evidence="9">Catalyzes the synthesis of 5,6-dihydrouridine (D), a modified base found in the D-loop of most tRNAs, via the reduction of the C5-C6 double bond in target uridines. Specifically modifies U16 in tRNAs.</text>
</comment>
<comment type="catalytic activity">
    <reaction evidence="9">
        <text>5,6-dihydrouridine(16) in tRNA + NADP(+) = uridine(16) in tRNA + NADPH + H(+)</text>
        <dbReference type="Rhea" id="RHEA:53376"/>
        <dbReference type="Rhea" id="RHEA-COMP:13543"/>
        <dbReference type="Rhea" id="RHEA-COMP:13544"/>
        <dbReference type="ChEBI" id="CHEBI:15378"/>
        <dbReference type="ChEBI" id="CHEBI:57783"/>
        <dbReference type="ChEBI" id="CHEBI:58349"/>
        <dbReference type="ChEBI" id="CHEBI:65315"/>
        <dbReference type="ChEBI" id="CHEBI:74443"/>
    </reaction>
</comment>
<feature type="binding site" evidence="9 12">
    <location>
        <begin position="216"/>
        <end position="217"/>
    </location>
    <ligand>
        <name>FMN</name>
        <dbReference type="ChEBI" id="CHEBI:58210"/>
    </ligand>
</feature>
<dbReference type="Proteomes" id="UP000186513">
    <property type="component" value="Unassembled WGS sequence"/>
</dbReference>
<evidence type="ECO:0000256" key="9">
    <source>
        <dbReference type="HAMAP-Rule" id="MF_02043"/>
    </source>
</evidence>
<dbReference type="PANTHER" id="PTHR11082:SF26">
    <property type="entry name" value="TRNA-DIHYDROURIDINE(16) SYNTHASE"/>
    <property type="match status" value="1"/>
</dbReference>
<reference evidence="14 15" key="1">
    <citation type="submission" date="2016-11" db="EMBL/GenBank/DDBJ databases">
        <authorList>
            <person name="Jaros S."/>
            <person name="Januszkiewicz K."/>
            <person name="Wedrychowicz H."/>
        </authorList>
    </citation>
    <scope>NUCLEOTIDE SEQUENCE [LARGE SCALE GENOMIC DNA]</scope>
    <source>
        <strain evidence="14 15">DSM 18899</strain>
    </source>
</reference>
<feature type="site" description="Interacts with tRNA" evidence="9">
    <location>
        <position position="276"/>
    </location>
</feature>
<keyword evidence="12" id="KW-0547">Nucleotide-binding</keyword>
<dbReference type="CDD" id="cd02801">
    <property type="entry name" value="DUS_like_FMN"/>
    <property type="match status" value="1"/>
</dbReference>
<feature type="active site" description="Proton donor" evidence="9 11">
    <location>
        <position position="91"/>
    </location>
</feature>
<sequence>MEGLVDAPLRTALTRIGGVDWCVTEFVRVTSTLLPPRYFKRVAPEWANNWHTPAGVLLKLQLLGSDPACLAENAARAAELGAPGIDLNFGCPAKTVNRHRGGAVLLQEPELLHAIVSAVRRAVPAAIPVTAKMRLGYENTDLALDCARALADGGAEELVVHARTKLDGYKPPAHWHWIARINEAVAVPVVANGEIWTVADFLQCKAESGCEDFMLGRGLVARPDLARQIRAAVAGEESDTVEWPEMLEVIAEFHQGLIGHGAPTYAPGRLKQWLGYLRRSYPEAIALFRQIRTQQALQVLPA</sequence>
<evidence type="ECO:0000259" key="13">
    <source>
        <dbReference type="Pfam" id="PF01207"/>
    </source>
</evidence>
<evidence type="ECO:0000256" key="11">
    <source>
        <dbReference type="PIRSR" id="PIRSR006621-1"/>
    </source>
</evidence>
<protein>
    <recommendedName>
        <fullName evidence="9">tRNA-dihydrouridine(16) synthase</fullName>
        <ecNumber evidence="9">1.3.1.-</ecNumber>
    </recommendedName>
    <alternativeName>
        <fullName evidence="9">U16-specific dihydrouridine synthase</fullName>
        <shortName evidence="9">U16-specific Dus</shortName>
    </alternativeName>
    <alternativeName>
        <fullName evidence="9">tRNA-dihydrouridine synthase C</fullName>
    </alternativeName>
</protein>
<dbReference type="HAMAP" id="MF_02043">
    <property type="entry name" value="DusC_subfam"/>
    <property type="match status" value="1"/>
</dbReference>
<keyword evidence="6 9" id="KW-0521">NADP</keyword>
<name>A0A1K2HMQ3_9NEIS</name>
<keyword evidence="8 9" id="KW-0560">Oxidoreductase</keyword>
<evidence type="ECO:0000313" key="15">
    <source>
        <dbReference type="Proteomes" id="UP000186513"/>
    </source>
</evidence>
<evidence type="ECO:0000256" key="5">
    <source>
        <dbReference type="ARBA" id="ARBA00022694"/>
    </source>
</evidence>
<dbReference type="GO" id="GO:0000049">
    <property type="term" value="F:tRNA binding"/>
    <property type="evidence" value="ECO:0007669"/>
    <property type="project" value="UniProtKB-UniRule"/>
</dbReference>
<keyword evidence="4 9" id="KW-0288">FMN</keyword>
<dbReference type="InterPro" id="IPR035587">
    <property type="entry name" value="DUS-like_FMN-bd"/>
</dbReference>
<evidence type="ECO:0000256" key="6">
    <source>
        <dbReference type="ARBA" id="ARBA00022857"/>
    </source>
</evidence>
<accession>A0A1K2HMQ3</accession>
<dbReference type="STRING" id="1121279.SAMN02745887_02630"/>
<evidence type="ECO:0000256" key="12">
    <source>
        <dbReference type="PIRSR" id="PIRSR006621-2"/>
    </source>
</evidence>
<comment type="similarity">
    <text evidence="9">Belongs to the Dus family. DusC subfamily.</text>
</comment>
<gene>
    <name evidence="9" type="primary">dusC</name>
    <name evidence="14" type="ORF">SAMN02745887_02630</name>
</gene>
<evidence type="ECO:0000256" key="2">
    <source>
        <dbReference type="ARBA" id="ARBA00022555"/>
    </source>
</evidence>
<comment type="similarity">
    <text evidence="10">Belongs to the dus family.</text>
</comment>
<feature type="binding site" evidence="9 12">
    <location>
        <position position="132"/>
    </location>
    <ligand>
        <name>FMN</name>
        <dbReference type="ChEBI" id="CHEBI:58210"/>
    </ligand>
</feature>
<dbReference type="Pfam" id="PF01207">
    <property type="entry name" value="Dus"/>
    <property type="match status" value="1"/>
</dbReference>
<feature type="site" description="Interacts with tRNA; defines subfamily-specific binding signature" evidence="9">
    <location>
        <position position="292"/>
    </location>
</feature>